<evidence type="ECO:0000256" key="2">
    <source>
        <dbReference type="ARBA" id="ARBA00022771"/>
    </source>
</evidence>
<feature type="region of interest" description="Disordered" evidence="5">
    <location>
        <begin position="1622"/>
        <end position="1644"/>
    </location>
</feature>
<feature type="compositionally biased region" description="Basic residues" evidence="5">
    <location>
        <begin position="1635"/>
        <end position="1644"/>
    </location>
</feature>
<keyword evidence="4" id="KW-0156">Chromatin regulator</keyword>
<dbReference type="InterPro" id="IPR013083">
    <property type="entry name" value="Znf_RING/FYVE/PHD"/>
</dbReference>
<evidence type="ECO:0000256" key="3">
    <source>
        <dbReference type="ARBA" id="ARBA00022833"/>
    </source>
</evidence>
<feature type="region of interest" description="Disordered" evidence="5">
    <location>
        <begin position="1368"/>
        <end position="1610"/>
    </location>
</feature>
<feature type="compositionally biased region" description="Low complexity" evidence="5">
    <location>
        <begin position="1026"/>
        <end position="1036"/>
    </location>
</feature>
<feature type="compositionally biased region" description="Basic and acidic residues" evidence="5">
    <location>
        <begin position="873"/>
        <end position="883"/>
    </location>
</feature>
<sequence length="1644" mass="177020">MFIAPGLSRQSSQSVIQTHWPSELDALLNPLSPKMDTTNPPTPPPQSIAMEAPAEESGTAVVENTTASVEMEMDVDAAAPEGTDAVELLLNISHAVDSSTRSDMVAPEAVEVLPEALQEQVPEPEPVLDTADLEPISAHEPEPEPEPEPKRKRKRHPTHYLGEDNTIIRCICGFTEDDGFTIQCEGCGAWEHGMCFGFNDVDSAPDQYLCELCDPRPVDKEGARRTQLRMIEQQRLAREAGAKIPGAGEKPRSKGGKRRKEQSNPVPEEGGGEMGPPAKPRRGRQQSNKSRIKTPVEPSSPAIGDDYFKIDPWTMEYTPIERNIPRGLPVRRVLRQMYKEWIESSPEQEKEREDDLVASHLPSPTETGLLRLSPDAIFPPPNYSPLAPPLPPVFLTAPSLSSLAPSLIIKPVPSPSSSSGFTTSFLPPTYRDHLTMRAIYTRPTVYGVFTPEFFETGTFLGEYLGELVDPAAYRQDPINQYTLLGVPKPHVHALGPPINLMIDARNYGSPLRFVRNGCHPNAVIRPIVWRTPSASSSSSSSSSEGAPKIAFGLFTSRPIPPRAEIILGWEWDDQHLVHSLPLIHPTSSPSTGAVTYPNWQKNLSKGQAEELGWRYERLLGCLWGVFAGCGCASGGAGGKGENKGPGSCALEQMMEFWRVTTGRSNLKPQPSRVVTETEAEREGEAELDEDGEGEDREKERDMAYLGPLIGSVRGWRNRELEVESVKQWGTMGASALPLLSSVDVDIEMRRNNVASEKEKENKKSAEDERKVSIDSQATQEEDAGEEEHEEEKMNVDLLQESAPSPSPSRPTPPQNQNQLFPASKPQVHLAVEDRPPTPPRLPPSSSLSPPPRRSSFDTAIPHSEPITELSEPESERRPHAHTEEGEEDGDSEADFANAEVSMNVHQMEDGVEEDKGALSDATTITLPRSGRSPSLSSLGSTDDSDDVSGSDPENDSLESEDEGGDEDERVVINARKMKKKVVPSSLPLLPSKSKLNQPRLHSHPRPKSKDRVKPFVKDREENKVQPKSGKSFSSPSDSHHVKAKAKRDDLSQAQSSRQRPDSSVSSIKDREKPGKKSVPAGIGAGLKGSKKRTKRIVSSSETEEDEVRVKKKLKEKGKKNEQKPSLPSAVSSEGAAPKKATSSPKSPRPLTPPRPLSFLPVKEPSPPPASAPEPKKPTPPPPEPPKKVSLSEYLKTHKFRKESQTPAPMTDRVTSGSDSAAGSTAISGLGDHPPRSLSASADASKIEPVEHEKREESNSPNPLVPTNTSTNVATSASTSGLNLFEHLPSSRGSASGSTLGLGSGDNSGLGLVNASCPLSIVESSPAPISATKNLDENDPLSSSAIATALSLASAITSATSRGQIVNHEASTGATRPAMQSSTSTSYVPRQSQPQVQSTPSSATVSLSIPTSASKDHFIHPLPLTPSIPPPPAPSNAATAAARVSSSYTPRQVSSSSITSVGGVEESHSPQRGFTALYGRRERERSPIRGDFRDRDRDRDWDKDKDRDRDRDRRPLTLSHRELPERPSTSTSISIPPPLTARDLPPHTSSTLSGTPSELAKTTGLGLGLPRAPPTGPKVPPTGPRAFSGSGAPGGGVETTASPSAAGGLGGIGAGLGLSRGRGFRGFAPRGVWRGRGFRGRGRGG</sequence>
<feature type="compositionally biased region" description="Acidic residues" evidence="5">
    <location>
        <begin position="884"/>
        <end position="893"/>
    </location>
</feature>
<dbReference type="SMART" id="SM00249">
    <property type="entry name" value="PHD"/>
    <property type="match status" value="1"/>
</dbReference>
<feature type="compositionally biased region" description="Low complexity" evidence="5">
    <location>
        <begin position="1266"/>
        <end position="1279"/>
    </location>
</feature>
<feature type="compositionally biased region" description="Low complexity" evidence="5">
    <location>
        <begin position="1622"/>
        <end position="1631"/>
    </location>
</feature>
<reference evidence="8" key="1">
    <citation type="submission" date="2015-01" db="EMBL/GenBank/DDBJ databases">
        <authorList>
            <consortium name="The Broad Institute Genomics Platform"/>
            <person name="Cuomo C."/>
            <person name="Litvintseva A."/>
            <person name="Chen Y."/>
            <person name="Heitman J."/>
            <person name="Sun S."/>
            <person name="Springer D."/>
            <person name="Dromer F."/>
            <person name="Young S."/>
            <person name="Zeng Q."/>
            <person name="Gargeya S."/>
            <person name="Abouelleil A."/>
            <person name="Alvarado L."/>
            <person name="Chapman S.B."/>
            <person name="Gainer-Dewar J."/>
            <person name="Goldberg J."/>
            <person name="Griggs A."/>
            <person name="Gujja S."/>
            <person name="Hansen M."/>
            <person name="Howarth C."/>
            <person name="Imamovic A."/>
            <person name="Larimer J."/>
            <person name="Murphy C."/>
            <person name="Naylor J."/>
            <person name="Pearson M."/>
            <person name="Priest M."/>
            <person name="Roberts A."/>
            <person name="Saif S."/>
            <person name="Shea T."/>
            <person name="Sykes S."/>
            <person name="Wortman J."/>
            <person name="Nusbaum C."/>
            <person name="Birren B."/>
        </authorList>
    </citation>
    <scope>NUCLEOTIDE SEQUENCE</scope>
    <source>
        <strain evidence="8">IND107</strain>
    </source>
</reference>
<feature type="compositionally biased region" description="Low complexity" evidence="5">
    <location>
        <begin position="925"/>
        <end position="941"/>
    </location>
</feature>
<evidence type="ECO:0008006" key="10">
    <source>
        <dbReference type="Google" id="ProtNLM"/>
    </source>
</evidence>
<proteinExistence type="predicted"/>
<feature type="compositionally biased region" description="Pro residues" evidence="5">
    <location>
        <begin position="836"/>
        <end position="852"/>
    </location>
</feature>
<evidence type="ECO:0000256" key="4">
    <source>
        <dbReference type="ARBA" id="ARBA00022853"/>
    </source>
</evidence>
<feature type="region of interest" description="Disordered" evidence="5">
    <location>
        <begin position="752"/>
        <end position="1300"/>
    </location>
</feature>
<dbReference type="SUPFAM" id="SSF82199">
    <property type="entry name" value="SET domain"/>
    <property type="match status" value="1"/>
</dbReference>
<feature type="compositionally biased region" description="Pro residues" evidence="5">
    <location>
        <begin position="1570"/>
        <end position="1582"/>
    </location>
</feature>
<dbReference type="SMART" id="SM00317">
    <property type="entry name" value="SET"/>
    <property type="match status" value="1"/>
</dbReference>
<feature type="compositionally biased region" description="Polar residues" evidence="5">
    <location>
        <begin position="1546"/>
        <end position="1555"/>
    </location>
</feature>
<keyword evidence="2" id="KW-0863">Zinc-finger</keyword>
<feature type="region of interest" description="Disordered" evidence="5">
    <location>
        <begin position="137"/>
        <end position="159"/>
    </location>
</feature>
<dbReference type="EMBL" id="ATAM02000006">
    <property type="protein sequence ID" value="KAL0247514.1"/>
    <property type="molecule type" value="Genomic_DNA"/>
</dbReference>
<reference evidence="8" key="2">
    <citation type="submission" date="2024-01" db="EMBL/GenBank/DDBJ databases">
        <title>Comparative genomics of Cryptococcus and Kwoniella reveals pathogenesis evolution and contrasting modes of karyotype evolution via chromosome fusion or intercentromeric recombination.</title>
        <authorList>
            <person name="Coelho M.A."/>
            <person name="David-Palma M."/>
            <person name="Shea T."/>
            <person name="Bowers K."/>
            <person name="Mcginley-Smith S."/>
            <person name="Mohammad A.W."/>
            <person name="Gnirke A."/>
            <person name="Yurkov A.M."/>
            <person name="Nowrousian M."/>
            <person name="Sun S."/>
            <person name="Cuomo C.A."/>
            <person name="Heitman J."/>
        </authorList>
    </citation>
    <scope>NUCLEOTIDE SEQUENCE</scope>
    <source>
        <strain evidence="8">IND107</strain>
    </source>
</reference>
<feature type="compositionally biased region" description="Pro residues" evidence="5">
    <location>
        <begin position="1163"/>
        <end position="1183"/>
    </location>
</feature>
<feature type="compositionally biased region" description="Acidic residues" evidence="5">
    <location>
        <begin position="942"/>
        <end position="968"/>
    </location>
</feature>
<dbReference type="PANTHER" id="PTHR46462:SF3">
    <property type="entry name" value="UPSET, ISOFORM A"/>
    <property type="match status" value="1"/>
</dbReference>
<feature type="compositionally biased region" description="Pro residues" evidence="5">
    <location>
        <begin position="804"/>
        <end position="813"/>
    </location>
</feature>
<accession>A0ABR3BQP9</accession>
<evidence type="ECO:0000313" key="8">
    <source>
        <dbReference type="EMBL" id="KAL0247514.1"/>
    </source>
</evidence>
<feature type="region of interest" description="Disordered" evidence="5">
    <location>
        <begin position="236"/>
        <end position="307"/>
    </location>
</feature>
<dbReference type="Gene3D" id="2.170.270.10">
    <property type="entry name" value="SET domain"/>
    <property type="match status" value="1"/>
</dbReference>
<feature type="compositionally biased region" description="Low complexity" evidence="5">
    <location>
        <begin position="1388"/>
        <end position="1401"/>
    </location>
</feature>
<keyword evidence="3" id="KW-0862">Zinc</keyword>
<dbReference type="InterPro" id="IPR011011">
    <property type="entry name" value="Znf_FYVE_PHD"/>
</dbReference>
<dbReference type="RefSeq" id="XP_066613475.1">
    <property type="nucleotide sequence ID" value="XM_066758073.1"/>
</dbReference>
<evidence type="ECO:0000313" key="9">
    <source>
        <dbReference type="Proteomes" id="UP000054399"/>
    </source>
</evidence>
<feature type="compositionally biased region" description="Acidic residues" evidence="5">
    <location>
        <begin position="779"/>
        <end position="789"/>
    </location>
</feature>
<evidence type="ECO:0000256" key="1">
    <source>
        <dbReference type="ARBA" id="ARBA00022723"/>
    </source>
</evidence>
<dbReference type="Pfam" id="PF00856">
    <property type="entry name" value="SET"/>
    <property type="match status" value="1"/>
</dbReference>
<dbReference type="Proteomes" id="UP000054399">
    <property type="component" value="Unassembled WGS sequence"/>
</dbReference>
<dbReference type="Pfam" id="PF20826">
    <property type="entry name" value="PHD_5"/>
    <property type="match status" value="1"/>
</dbReference>
<dbReference type="SUPFAM" id="SSF57903">
    <property type="entry name" value="FYVE/PHD zinc finger"/>
    <property type="match status" value="1"/>
</dbReference>
<feature type="compositionally biased region" description="Basic and acidic residues" evidence="5">
    <location>
        <begin position="1478"/>
        <end position="1524"/>
    </location>
</feature>
<feature type="compositionally biased region" description="Acidic residues" evidence="5">
    <location>
        <begin position="685"/>
        <end position="694"/>
    </location>
</feature>
<feature type="region of interest" description="Disordered" evidence="5">
    <location>
        <begin position="31"/>
        <end position="61"/>
    </location>
</feature>
<feature type="compositionally biased region" description="Low complexity" evidence="5">
    <location>
        <begin position="1452"/>
        <end position="1463"/>
    </location>
</feature>
<keyword evidence="9" id="KW-1185">Reference proteome</keyword>
<feature type="region of interest" description="Disordered" evidence="5">
    <location>
        <begin position="663"/>
        <end position="702"/>
    </location>
</feature>
<evidence type="ECO:0000259" key="7">
    <source>
        <dbReference type="SMART" id="SM00317"/>
    </source>
</evidence>
<keyword evidence="1" id="KW-0479">Metal-binding</keyword>
<feature type="compositionally biased region" description="Low complexity" evidence="5">
    <location>
        <begin position="1215"/>
        <end position="1228"/>
    </location>
</feature>
<dbReference type="PANTHER" id="PTHR46462">
    <property type="entry name" value="UPSET, ISOFORM A"/>
    <property type="match status" value="1"/>
</dbReference>
<feature type="compositionally biased region" description="Polar residues" evidence="5">
    <location>
        <begin position="663"/>
        <end position="674"/>
    </location>
</feature>
<feature type="compositionally biased region" description="Basic and acidic residues" evidence="5">
    <location>
        <begin position="1244"/>
        <end position="1257"/>
    </location>
</feature>
<dbReference type="GeneID" id="91990437"/>
<evidence type="ECO:0000256" key="5">
    <source>
        <dbReference type="SAM" id="MobiDB-lite"/>
    </source>
</evidence>
<dbReference type="Gene3D" id="3.30.40.10">
    <property type="entry name" value="Zinc/RING finger domain, C3HC4 (zinc finger)"/>
    <property type="match status" value="1"/>
</dbReference>
<feature type="compositionally biased region" description="Polar residues" evidence="5">
    <location>
        <begin position="1368"/>
        <end position="1387"/>
    </location>
</feature>
<dbReference type="InterPro" id="IPR001965">
    <property type="entry name" value="Znf_PHD"/>
</dbReference>
<dbReference type="CDD" id="cd15550">
    <property type="entry name" value="PHD_MLL5"/>
    <property type="match status" value="1"/>
</dbReference>
<feature type="compositionally biased region" description="Pro residues" evidence="5">
    <location>
        <begin position="1146"/>
        <end position="1155"/>
    </location>
</feature>
<feature type="compositionally biased region" description="Basic and acidic residues" evidence="5">
    <location>
        <begin position="752"/>
        <end position="772"/>
    </location>
</feature>
<name>A0ABR3BQP9_9TREE</name>
<gene>
    <name evidence="8" type="ORF">I308_103581</name>
</gene>
<feature type="compositionally biased region" description="Polar residues" evidence="5">
    <location>
        <begin position="1402"/>
        <end position="1412"/>
    </location>
</feature>
<feature type="domain" description="SET" evidence="7">
    <location>
        <begin position="432"/>
        <end position="576"/>
    </location>
</feature>
<dbReference type="InterPro" id="IPR001214">
    <property type="entry name" value="SET_dom"/>
</dbReference>
<feature type="compositionally biased region" description="Low complexity" evidence="5">
    <location>
        <begin position="1054"/>
        <end position="1066"/>
    </location>
</feature>
<organism evidence="8 9">
    <name type="scientific">Cryptococcus tetragattii IND107</name>
    <dbReference type="NCBI Taxonomy" id="1296105"/>
    <lineage>
        <taxon>Eukaryota</taxon>
        <taxon>Fungi</taxon>
        <taxon>Dikarya</taxon>
        <taxon>Basidiomycota</taxon>
        <taxon>Agaricomycotina</taxon>
        <taxon>Tremellomycetes</taxon>
        <taxon>Tremellales</taxon>
        <taxon>Cryptococcaceae</taxon>
        <taxon>Cryptococcus</taxon>
        <taxon>Cryptococcus gattii species complex</taxon>
    </lineage>
</organism>
<feature type="compositionally biased region" description="Low complexity" evidence="5">
    <location>
        <begin position="1287"/>
        <end position="1298"/>
    </location>
</feature>
<evidence type="ECO:0000259" key="6">
    <source>
        <dbReference type="SMART" id="SM00249"/>
    </source>
</evidence>
<feature type="compositionally biased region" description="Low complexity" evidence="5">
    <location>
        <begin position="982"/>
        <end position="995"/>
    </location>
</feature>
<feature type="compositionally biased region" description="Pro residues" evidence="5">
    <location>
        <begin position="1422"/>
        <end position="1433"/>
    </location>
</feature>
<protein>
    <recommendedName>
        <fullName evidence="10">SET domain-containing protein</fullName>
    </recommendedName>
</protein>
<feature type="domain" description="Zinc finger PHD-type" evidence="6">
    <location>
        <begin position="169"/>
        <end position="214"/>
    </location>
</feature>
<dbReference type="InterPro" id="IPR046341">
    <property type="entry name" value="SET_dom_sf"/>
</dbReference>
<feature type="compositionally biased region" description="Basic and acidic residues" evidence="5">
    <location>
        <begin position="1007"/>
        <end position="1024"/>
    </location>
</feature>
<comment type="caution">
    <text evidence="8">The sequence shown here is derived from an EMBL/GenBank/DDBJ whole genome shotgun (WGS) entry which is preliminary data.</text>
</comment>